<protein>
    <recommendedName>
        <fullName evidence="2">NADH:ubiquinone reductase (H(+)-translocating)</fullName>
        <ecNumber evidence="2">7.1.1.2</ecNumber>
    </recommendedName>
    <alternativeName>
        <fullName evidence="6">NADH dehydrogenase subunit 5</fullName>
    </alternativeName>
</protein>
<evidence type="ECO:0000259" key="9">
    <source>
        <dbReference type="Pfam" id="PF00361"/>
    </source>
</evidence>
<organism evidence="10">
    <name type="scientific">Diplostomum ardeae</name>
    <dbReference type="NCBI Taxonomy" id="1702217"/>
    <lineage>
        <taxon>Eukaryota</taxon>
        <taxon>Metazoa</taxon>
        <taxon>Spiralia</taxon>
        <taxon>Lophotrochozoa</taxon>
        <taxon>Platyhelminthes</taxon>
        <taxon>Trematoda</taxon>
        <taxon>Digenea</taxon>
        <taxon>Diplostomida</taxon>
        <taxon>Diplostomoidea</taxon>
        <taxon>Diplostomidae</taxon>
        <taxon>Diplostomum</taxon>
    </lineage>
</organism>
<dbReference type="InterPro" id="IPR003945">
    <property type="entry name" value="NU5C-like"/>
</dbReference>
<dbReference type="PANTHER" id="PTHR42829:SF2">
    <property type="entry name" value="NADH-UBIQUINONE OXIDOREDUCTASE CHAIN 5"/>
    <property type="match status" value="1"/>
</dbReference>
<keyword evidence="10" id="KW-0496">Mitochondrion</keyword>
<reference evidence="10" key="1">
    <citation type="journal article" date="2020" name="Parasitol. Res.">
        <title>Phylogenetic position of Diplostomum spp. from New World herons based on complete mitogenomes, rDNA operons, and DNA barcodes, including a new species with partially elucidated life cycle.</title>
        <authorList>
            <person name="Locke S.A."/>
            <person name="Drago F.B."/>
            <person name="Nunez V."/>
            <person name="Souza G.T.R.E."/>
            <person name="Takemoto R.M."/>
        </authorList>
    </citation>
    <scope>NUCLEOTIDE SEQUENCE</scope>
</reference>
<proteinExistence type="predicted"/>
<feature type="transmembrane region" description="Helical" evidence="8">
    <location>
        <begin position="163"/>
        <end position="187"/>
    </location>
</feature>
<feature type="transmembrane region" description="Helical" evidence="8">
    <location>
        <begin position="275"/>
        <end position="297"/>
    </location>
</feature>
<dbReference type="GO" id="GO:0042773">
    <property type="term" value="P:ATP synthesis coupled electron transport"/>
    <property type="evidence" value="ECO:0007669"/>
    <property type="project" value="InterPro"/>
</dbReference>
<dbReference type="GO" id="GO:0016020">
    <property type="term" value="C:membrane"/>
    <property type="evidence" value="ECO:0007669"/>
    <property type="project" value="UniProtKB-SubCell"/>
</dbReference>
<evidence type="ECO:0000256" key="7">
    <source>
        <dbReference type="ARBA" id="ARBA00049551"/>
    </source>
</evidence>
<keyword evidence="5 8" id="KW-0472">Membrane</keyword>
<evidence type="ECO:0000256" key="2">
    <source>
        <dbReference type="ARBA" id="ARBA00012944"/>
    </source>
</evidence>
<dbReference type="Pfam" id="PF00361">
    <property type="entry name" value="Proton_antipo_M"/>
    <property type="match status" value="1"/>
</dbReference>
<evidence type="ECO:0000256" key="3">
    <source>
        <dbReference type="ARBA" id="ARBA00022692"/>
    </source>
</evidence>
<evidence type="ECO:0000256" key="1">
    <source>
        <dbReference type="ARBA" id="ARBA00004141"/>
    </source>
</evidence>
<dbReference type="EC" id="7.1.1.2" evidence="2"/>
<feature type="transmembrane region" description="Helical" evidence="8">
    <location>
        <begin position="345"/>
        <end position="369"/>
    </location>
</feature>
<feature type="transmembrane region" description="Helical" evidence="8">
    <location>
        <begin position="52"/>
        <end position="76"/>
    </location>
</feature>
<feature type="transmembrane region" description="Helical" evidence="8">
    <location>
        <begin position="390"/>
        <end position="413"/>
    </location>
</feature>
<feature type="transmembrane region" description="Helical" evidence="8">
    <location>
        <begin position="318"/>
        <end position="339"/>
    </location>
</feature>
<evidence type="ECO:0000256" key="6">
    <source>
        <dbReference type="ARBA" id="ARBA00031027"/>
    </source>
</evidence>
<feature type="transmembrane region" description="Helical" evidence="8">
    <location>
        <begin position="225"/>
        <end position="247"/>
    </location>
</feature>
<dbReference type="PRINTS" id="PR01434">
    <property type="entry name" value="NADHDHGNASE5"/>
</dbReference>
<name>A0A6M8NLF4_9TREM</name>
<feature type="transmembrane region" description="Helical" evidence="8">
    <location>
        <begin position="425"/>
        <end position="447"/>
    </location>
</feature>
<dbReference type="InterPro" id="IPR001750">
    <property type="entry name" value="ND/Mrp_TM"/>
</dbReference>
<feature type="transmembrane region" description="Helical" evidence="8">
    <location>
        <begin position="133"/>
        <end position="157"/>
    </location>
</feature>
<geneLocation type="mitochondrion" evidence="10"/>
<dbReference type="CTD" id="4540"/>
<dbReference type="GO" id="GO:0008137">
    <property type="term" value="F:NADH dehydrogenase (ubiquinone) activity"/>
    <property type="evidence" value="ECO:0007669"/>
    <property type="project" value="UniProtKB-EC"/>
</dbReference>
<accession>A0A6M8NLF4</accession>
<dbReference type="AlphaFoldDB" id="A0A6M8NLF4"/>
<feature type="transmembrane region" description="Helical" evidence="8">
    <location>
        <begin position="468"/>
        <end position="487"/>
    </location>
</feature>
<keyword evidence="4 8" id="KW-1133">Transmembrane helix</keyword>
<dbReference type="GO" id="GO:0015990">
    <property type="term" value="P:electron transport coupled proton transport"/>
    <property type="evidence" value="ECO:0007669"/>
    <property type="project" value="TreeGrafter"/>
</dbReference>
<dbReference type="GeneID" id="55757935"/>
<evidence type="ECO:0000256" key="5">
    <source>
        <dbReference type="ARBA" id="ARBA00023136"/>
    </source>
</evidence>
<dbReference type="EMBL" id="MT259035">
    <property type="protein sequence ID" value="QKG04355.1"/>
    <property type="molecule type" value="Genomic_DNA"/>
</dbReference>
<evidence type="ECO:0000256" key="4">
    <source>
        <dbReference type="ARBA" id="ARBA00022989"/>
    </source>
</evidence>
<feature type="transmembrane region" description="Helical" evidence="8">
    <location>
        <begin position="507"/>
        <end position="528"/>
    </location>
</feature>
<evidence type="ECO:0000313" key="10">
    <source>
        <dbReference type="EMBL" id="QKG04355.1"/>
    </source>
</evidence>
<comment type="catalytic activity">
    <reaction evidence="7">
        <text>a ubiquinone + NADH + 5 H(+)(in) = a ubiquinol + NAD(+) + 4 H(+)(out)</text>
        <dbReference type="Rhea" id="RHEA:29091"/>
        <dbReference type="Rhea" id="RHEA-COMP:9565"/>
        <dbReference type="Rhea" id="RHEA-COMP:9566"/>
        <dbReference type="ChEBI" id="CHEBI:15378"/>
        <dbReference type="ChEBI" id="CHEBI:16389"/>
        <dbReference type="ChEBI" id="CHEBI:17976"/>
        <dbReference type="ChEBI" id="CHEBI:57540"/>
        <dbReference type="ChEBI" id="CHEBI:57945"/>
        <dbReference type="EC" id="7.1.1.2"/>
    </reaction>
</comment>
<feature type="transmembrane region" description="Helical" evidence="8">
    <location>
        <begin position="106"/>
        <end position="126"/>
    </location>
</feature>
<dbReference type="GO" id="GO:0003954">
    <property type="term" value="F:NADH dehydrogenase activity"/>
    <property type="evidence" value="ECO:0007669"/>
    <property type="project" value="TreeGrafter"/>
</dbReference>
<feature type="transmembrane region" description="Helical" evidence="8">
    <location>
        <begin position="199"/>
        <end position="219"/>
    </location>
</feature>
<dbReference type="PANTHER" id="PTHR42829">
    <property type="entry name" value="NADH-UBIQUINONE OXIDOREDUCTASE CHAIN 5"/>
    <property type="match status" value="1"/>
</dbReference>
<comment type="subcellular location">
    <subcellularLocation>
        <location evidence="1">Membrane</location>
        <topology evidence="1">Multi-pass membrane protein</topology>
    </subcellularLocation>
</comment>
<keyword evidence="3 8" id="KW-0812">Transmembrane</keyword>
<dbReference type="RefSeq" id="YP_009867156.1">
    <property type="nucleotide sequence ID" value="NC_049068.1"/>
</dbReference>
<feature type="domain" description="NADH:quinone oxidoreductase/Mrp antiporter transmembrane" evidence="9">
    <location>
        <begin position="103"/>
        <end position="365"/>
    </location>
</feature>
<gene>
    <name evidence="10" type="primary">ND5</name>
</gene>
<evidence type="ECO:0000256" key="8">
    <source>
        <dbReference type="SAM" id="Phobius"/>
    </source>
</evidence>
<feature type="transmembrane region" description="Helical" evidence="8">
    <location>
        <begin position="83"/>
        <end position="100"/>
    </location>
</feature>
<feature type="transmembrane region" description="Helical" evidence="8">
    <location>
        <begin position="12"/>
        <end position="32"/>
    </location>
</feature>
<sequence length="529" mass="60145">MFISLFSLSLASFFIIFSLIIFGFSYSVSLLFSPCSFFLLSGLEFVICIDTVVMLCLTMLFVCSLLAFIYCFHYYYGSSEAKFLFYLMVWFVMVMFFLIITNSVIFSLVMWEYLGFVSFLLILFYSNSSSVRASLITLLSSRFGDVGLFVILAYILGSCNFTWAFFFSFFLVVVTKSAGFPFVSWLLEAMRAPTPVSSLVHSSTLVAAGVWFVVRYGLYLDSFSLFFVFLVSITTIFITGLCALFFLDLKKIVALSTCNNVAWCLVYYVCNDLYLVVFQLLVHGVCKCALFILVGDLMSSSSSSQSCIGVYMSSYGGVYNVVLLVFLVFCLCGLPFMGIYFSKHFFFICVVGLPYSIFLVLLVLLGFFVSYSYSFRLSMLISSNIRGLSLGYIVSFIYVGIFTLVGSVIGWCILGNFEEYSDLSLLWSILFVFIQLFGCLFGYIVYISDFSGWFWESLLCGSDALVGFCYYFYNYFFLSSVLIVYRWEVDLLFRSLSCFSGVSGSSFVFSLNFFIWGIFIYLAFCFFFS</sequence>